<gene>
    <name evidence="1" type="ORF">N3K66_008762</name>
</gene>
<sequence length="196" mass="20921">MSSRRPGATATSVPRPPLNFSDSLTIPKDARLSGSHSITIQAETVIHPRARFDSSLGSILIGRRCMIQERGELGTPPKESSNANYGGVTLGDYVVIESGAVVEAGGTDIEDGTVIQVGCRIGAGARIGKNCTITSRSVIAPGAIIPDNTVVYANGQSRIDKRRIFDARKTMLLKQINISRKMIPNALTDFVKARDS</sequence>
<protein>
    <submittedName>
        <fullName evidence="1">Uncharacterized protein</fullName>
    </submittedName>
</protein>
<keyword evidence="2" id="KW-1185">Reference proteome</keyword>
<name>A0ACC0URA1_9HYPO</name>
<evidence type="ECO:0000313" key="1">
    <source>
        <dbReference type="EMBL" id="KAI9896590.1"/>
    </source>
</evidence>
<proteinExistence type="predicted"/>
<accession>A0ACC0URA1</accession>
<reference evidence="1" key="1">
    <citation type="submission" date="2022-10" db="EMBL/GenBank/DDBJ databases">
        <title>Complete Genome of Trichothecium roseum strain YXFP-22015, a Plant Pathogen Isolated from Citrus.</title>
        <authorList>
            <person name="Wang Y."/>
            <person name="Zhu L."/>
        </authorList>
    </citation>
    <scope>NUCLEOTIDE SEQUENCE</scope>
    <source>
        <strain evidence="1">YXFP-22015</strain>
    </source>
</reference>
<comment type="caution">
    <text evidence="1">The sequence shown here is derived from an EMBL/GenBank/DDBJ whole genome shotgun (WGS) entry which is preliminary data.</text>
</comment>
<dbReference type="EMBL" id="CM047948">
    <property type="protein sequence ID" value="KAI9896590.1"/>
    <property type="molecule type" value="Genomic_DNA"/>
</dbReference>
<dbReference type="Proteomes" id="UP001163324">
    <property type="component" value="Chromosome 9"/>
</dbReference>
<evidence type="ECO:0000313" key="2">
    <source>
        <dbReference type="Proteomes" id="UP001163324"/>
    </source>
</evidence>
<organism evidence="1 2">
    <name type="scientific">Trichothecium roseum</name>
    <dbReference type="NCBI Taxonomy" id="47278"/>
    <lineage>
        <taxon>Eukaryota</taxon>
        <taxon>Fungi</taxon>
        <taxon>Dikarya</taxon>
        <taxon>Ascomycota</taxon>
        <taxon>Pezizomycotina</taxon>
        <taxon>Sordariomycetes</taxon>
        <taxon>Hypocreomycetidae</taxon>
        <taxon>Hypocreales</taxon>
        <taxon>Hypocreales incertae sedis</taxon>
        <taxon>Trichothecium</taxon>
    </lineage>
</organism>